<dbReference type="AlphaFoldDB" id="A0A090J3G2"/>
<protein>
    <recommendedName>
        <fullName evidence="4">HTH tetR-type domain-containing protein</fullName>
    </recommendedName>
</protein>
<evidence type="ECO:0000256" key="1">
    <source>
        <dbReference type="ARBA" id="ARBA00022491"/>
    </source>
</evidence>
<proteinExistence type="predicted"/>
<sequence>MEKKALKQRILESSLELFQKNGYHGVTVEQIVEKANTSKGGFYHYFKSKDELLYEIHDVFISYVIKKAQETYDEYETPILRLCGMLHSFIKVFDVYNPYITVFYQESAYLQAAYKEVINEKRDQYRKLIERVIKEGQERGDFRREVPANIATMSIIGMINWSYKWYKRDGPLSIEQIGDVFRDLILHSIATEEGLTEASEQNQLLGKKEIVSEK</sequence>
<dbReference type="PRINTS" id="PR00455">
    <property type="entry name" value="HTHTETR"/>
</dbReference>
<feature type="domain" description="HTH tetR-type" evidence="4">
    <location>
        <begin position="4"/>
        <end position="64"/>
    </location>
</feature>
<dbReference type="Pfam" id="PF00440">
    <property type="entry name" value="TetR_N"/>
    <property type="match status" value="1"/>
</dbReference>
<evidence type="ECO:0000256" key="2">
    <source>
        <dbReference type="ARBA" id="ARBA00023125"/>
    </source>
</evidence>
<accession>A0A090J3G2</accession>
<dbReference type="InterPro" id="IPR050624">
    <property type="entry name" value="HTH-type_Tx_Regulator"/>
</dbReference>
<dbReference type="InterPro" id="IPR001647">
    <property type="entry name" value="HTH_TetR"/>
</dbReference>
<dbReference type="SUPFAM" id="SSF46689">
    <property type="entry name" value="Homeodomain-like"/>
    <property type="match status" value="1"/>
</dbReference>
<dbReference type="EMBL" id="CCRF01000102">
    <property type="protein sequence ID" value="CEE03218.1"/>
    <property type="molecule type" value="Genomic_DNA"/>
</dbReference>
<dbReference type="Pfam" id="PF17932">
    <property type="entry name" value="TetR_C_24"/>
    <property type="match status" value="1"/>
</dbReference>
<dbReference type="Proteomes" id="UP000040576">
    <property type="component" value="Unassembled WGS sequence"/>
</dbReference>
<dbReference type="InterPro" id="IPR009057">
    <property type="entry name" value="Homeodomain-like_sf"/>
</dbReference>
<name>A0A090J3G2_9BACI</name>
<dbReference type="Gene3D" id="1.10.357.10">
    <property type="entry name" value="Tetracycline Repressor, domain 2"/>
    <property type="match status" value="1"/>
</dbReference>
<reference evidence="5 6" key="1">
    <citation type="submission" date="2014-07" db="EMBL/GenBank/DDBJ databases">
        <authorList>
            <person name="Wibberg Daniel"/>
        </authorList>
    </citation>
    <scope>NUCLEOTIDE SEQUENCE [LARGE SCALE GENOMIC DNA]</scope>
</reference>
<organism evidence="5 6">
    <name type="scientific">Caldibacillus thermoamylovorans</name>
    <dbReference type="NCBI Taxonomy" id="35841"/>
    <lineage>
        <taxon>Bacteria</taxon>
        <taxon>Bacillati</taxon>
        <taxon>Bacillota</taxon>
        <taxon>Bacilli</taxon>
        <taxon>Bacillales</taxon>
        <taxon>Bacillaceae</taxon>
        <taxon>Caldibacillus</taxon>
    </lineage>
</organism>
<keyword evidence="2 3" id="KW-0238">DNA-binding</keyword>
<keyword evidence="6" id="KW-1185">Reference proteome</keyword>
<dbReference type="SUPFAM" id="SSF48498">
    <property type="entry name" value="Tetracyclin repressor-like, C-terminal domain"/>
    <property type="match status" value="1"/>
</dbReference>
<dbReference type="InterPro" id="IPR041490">
    <property type="entry name" value="KstR2_TetR_C"/>
</dbReference>
<feature type="DNA-binding region" description="H-T-H motif" evidence="3">
    <location>
        <begin position="27"/>
        <end position="46"/>
    </location>
</feature>
<evidence type="ECO:0000313" key="6">
    <source>
        <dbReference type="Proteomes" id="UP000040576"/>
    </source>
</evidence>
<dbReference type="InterPro" id="IPR036271">
    <property type="entry name" value="Tet_transcr_reg_TetR-rel_C_sf"/>
</dbReference>
<dbReference type="PANTHER" id="PTHR43479:SF11">
    <property type="entry name" value="ACREF_ENVCD OPERON REPRESSOR-RELATED"/>
    <property type="match status" value="1"/>
</dbReference>
<dbReference type="PANTHER" id="PTHR43479">
    <property type="entry name" value="ACREF/ENVCD OPERON REPRESSOR-RELATED"/>
    <property type="match status" value="1"/>
</dbReference>
<dbReference type="Gene3D" id="1.10.10.60">
    <property type="entry name" value="Homeodomain-like"/>
    <property type="match status" value="1"/>
</dbReference>
<gene>
    <name evidence="5" type="ORF">BT1A1_3437</name>
</gene>
<dbReference type="PROSITE" id="PS50977">
    <property type="entry name" value="HTH_TETR_2"/>
    <property type="match status" value="1"/>
</dbReference>
<keyword evidence="1" id="KW-0678">Repressor</keyword>
<evidence type="ECO:0000313" key="5">
    <source>
        <dbReference type="EMBL" id="CEE03218.1"/>
    </source>
</evidence>
<dbReference type="RefSeq" id="WP_034773418.1">
    <property type="nucleotide sequence ID" value="NZ_CCRF01000102.1"/>
</dbReference>
<evidence type="ECO:0000259" key="4">
    <source>
        <dbReference type="PROSITE" id="PS50977"/>
    </source>
</evidence>
<evidence type="ECO:0000256" key="3">
    <source>
        <dbReference type="PROSITE-ProRule" id="PRU00335"/>
    </source>
</evidence>
<dbReference type="GO" id="GO:0003677">
    <property type="term" value="F:DNA binding"/>
    <property type="evidence" value="ECO:0007669"/>
    <property type="project" value="UniProtKB-UniRule"/>
</dbReference>